<dbReference type="PANTHER" id="PTHR43842">
    <property type="entry name" value="PROPIONYL-COA CARBOXYLASE BETA CHAIN"/>
    <property type="match status" value="1"/>
</dbReference>
<dbReference type="InterPro" id="IPR029045">
    <property type="entry name" value="ClpP/crotonase-like_dom_sf"/>
</dbReference>
<dbReference type="GO" id="GO:0016874">
    <property type="term" value="F:ligase activity"/>
    <property type="evidence" value="ECO:0007669"/>
    <property type="project" value="UniProtKB-KW"/>
</dbReference>
<evidence type="ECO:0000259" key="2">
    <source>
        <dbReference type="PROSITE" id="PS50989"/>
    </source>
</evidence>
<organism evidence="3 4">
    <name type="scientific">Bacillus salitolerans</name>
    <dbReference type="NCBI Taxonomy" id="1437434"/>
    <lineage>
        <taxon>Bacteria</taxon>
        <taxon>Bacillati</taxon>
        <taxon>Bacillota</taxon>
        <taxon>Bacilli</taxon>
        <taxon>Bacillales</taxon>
        <taxon>Bacillaceae</taxon>
        <taxon>Bacillus</taxon>
    </lineage>
</organism>
<reference evidence="4" key="1">
    <citation type="journal article" date="2019" name="Int. J. Syst. Evol. Microbiol.">
        <title>The Global Catalogue of Microorganisms (GCM) 10K type strain sequencing project: providing services to taxonomists for standard genome sequencing and annotation.</title>
        <authorList>
            <consortium name="The Broad Institute Genomics Platform"/>
            <consortium name="The Broad Institute Genome Sequencing Center for Infectious Disease"/>
            <person name="Wu L."/>
            <person name="Ma J."/>
        </authorList>
    </citation>
    <scope>NUCLEOTIDE SEQUENCE [LARGE SCALE GENOMIC DNA]</scope>
    <source>
        <strain evidence="4">CCUG 49339</strain>
    </source>
</reference>
<proteinExistence type="predicted"/>
<keyword evidence="4" id="KW-1185">Reference proteome</keyword>
<accession>A0ABW4LMA9</accession>
<dbReference type="Proteomes" id="UP001597214">
    <property type="component" value="Unassembled WGS sequence"/>
</dbReference>
<name>A0ABW4LMA9_9BACI</name>
<dbReference type="PANTHER" id="PTHR43842:SF2">
    <property type="entry name" value="PROPIONYL-COA CARBOXYLASE BETA CHAIN, MITOCHONDRIAL"/>
    <property type="match status" value="1"/>
</dbReference>
<dbReference type="PROSITE" id="PS50980">
    <property type="entry name" value="COA_CT_NTER"/>
    <property type="match status" value="1"/>
</dbReference>
<evidence type="ECO:0000313" key="3">
    <source>
        <dbReference type="EMBL" id="MFD1736319.1"/>
    </source>
</evidence>
<sequence>MDIYEKINDLYDRRREVELGGGDDRIEKQHEKGKLTARERIDLLVDPGSFVELNPFIEHRSQDFGLGDKKGPSDGVVTGYGKVHGRPIYLFSQDFTVFGGALGEMHAKKISNIMDLAAKNGAPIVGLNDSGGARIQEGVVSLDGYGHIFYRNAIYSGVVPQISVIMGPCAGGAVYSPAITDFVFMVEKTSQMFITGPKVIETVTGEKISSEDLGGAAVHNSINGNAHFSGKTEQDVLEHVRLLLSYLPQHNEEKPPRLEEADQEDDYRPELTETIPFDAIRPYDVRKVIHQVVDKDSFLEVHKDFARNIVVGLARVKGEVVGLVCNQPKVMAGGLDIDSSDKAARFIRFCDSFNIPIITFEDVTGFFPGVKQEHGGIIRHGAKILYAYSEATVPKLTVILRKAYGGAYVALNSKAIGADLVFAWPNAEIAVMGPQGAANIIFAREIAESENPEQTRADKIEEYREKFANPYVAAKMGMVDDVIDPRETRIKIIQALDMLRNKREDRPRKKHGNIPL</sequence>
<protein>
    <submittedName>
        <fullName evidence="3">Acyl-CoA carboxylase subunit beta</fullName>
        <ecNumber evidence="3">6.-.-.-</ecNumber>
    </submittedName>
</protein>
<dbReference type="InterPro" id="IPR034733">
    <property type="entry name" value="AcCoA_carboxyl_beta"/>
</dbReference>
<dbReference type="PRINTS" id="PR01070">
    <property type="entry name" value="ACCCTRFRASEB"/>
</dbReference>
<comment type="caution">
    <text evidence="3">The sequence shown here is derived from an EMBL/GenBank/DDBJ whole genome shotgun (WGS) entry which is preliminary data.</text>
</comment>
<dbReference type="Pfam" id="PF01039">
    <property type="entry name" value="Carboxyl_trans"/>
    <property type="match status" value="1"/>
</dbReference>
<dbReference type="EC" id="6.-.-.-" evidence="3"/>
<feature type="domain" description="CoA carboxyltransferase N-terminal" evidence="1">
    <location>
        <begin position="3"/>
        <end position="259"/>
    </location>
</feature>
<dbReference type="InterPro" id="IPR011762">
    <property type="entry name" value="COA_CT_N"/>
</dbReference>
<keyword evidence="3" id="KW-0436">Ligase</keyword>
<feature type="domain" description="CoA carboxyltransferase C-terminal" evidence="2">
    <location>
        <begin position="263"/>
        <end position="498"/>
    </location>
</feature>
<evidence type="ECO:0000313" key="4">
    <source>
        <dbReference type="Proteomes" id="UP001597214"/>
    </source>
</evidence>
<dbReference type="EMBL" id="JBHUEM010000007">
    <property type="protein sequence ID" value="MFD1736319.1"/>
    <property type="molecule type" value="Genomic_DNA"/>
</dbReference>
<gene>
    <name evidence="3" type="ORF">ACFSCX_07045</name>
</gene>
<dbReference type="InterPro" id="IPR051047">
    <property type="entry name" value="AccD/PCCB"/>
</dbReference>
<dbReference type="Gene3D" id="3.90.226.10">
    <property type="entry name" value="2-enoyl-CoA Hydratase, Chain A, domain 1"/>
    <property type="match status" value="2"/>
</dbReference>
<dbReference type="SUPFAM" id="SSF52096">
    <property type="entry name" value="ClpP/crotonase"/>
    <property type="match status" value="2"/>
</dbReference>
<dbReference type="InterPro" id="IPR011763">
    <property type="entry name" value="COA_CT_C"/>
</dbReference>
<dbReference type="InterPro" id="IPR000438">
    <property type="entry name" value="Acetyl_CoA_COase_Trfase_b_su"/>
</dbReference>
<dbReference type="RefSeq" id="WP_377927468.1">
    <property type="nucleotide sequence ID" value="NZ_JBHUEM010000007.1"/>
</dbReference>
<evidence type="ECO:0000259" key="1">
    <source>
        <dbReference type="PROSITE" id="PS50980"/>
    </source>
</evidence>
<dbReference type="PROSITE" id="PS50989">
    <property type="entry name" value="COA_CT_CTER"/>
    <property type="match status" value="1"/>
</dbReference>